<reference evidence="2" key="1">
    <citation type="submission" date="2020-11" db="EMBL/GenBank/DDBJ databases">
        <authorList>
            <consortium name="DOE Joint Genome Institute"/>
            <person name="Ahrendt S."/>
            <person name="Riley R."/>
            <person name="Andreopoulos W."/>
            <person name="Labutti K."/>
            <person name="Pangilinan J."/>
            <person name="Ruiz-Duenas F.J."/>
            <person name="Barrasa J.M."/>
            <person name="Sanchez-Garcia M."/>
            <person name="Camarero S."/>
            <person name="Miyauchi S."/>
            <person name="Serrano A."/>
            <person name="Linde D."/>
            <person name="Babiker R."/>
            <person name="Drula E."/>
            <person name="Ayuso-Fernandez I."/>
            <person name="Pacheco R."/>
            <person name="Padilla G."/>
            <person name="Ferreira P."/>
            <person name="Barriuso J."/>
            <person name="Kellner H."/>
            <person name="Castanera R."/>
            <person name="Alfaro M."/>
            <person name="Ramirez L."/>
            <person name="Pisabarro A.G."/>
            <person name="Kuo A."/>
            <person name="Tritt A."/>
            <person name="Lipzen A."/>
            <person name="He G."/>
            <person name="Yan M."/>
            <person name="Ng V."/>
            <person name="Cullen D."/>
            <person name="Martin F."/>
            <person name="Rosso M.-N."/>
            <person name="Henrissat B."/>
            <person name="Hibbett D."/>
            <person name="Martinez A.T."/>
            <person name="Grigoriev I.V."/>
        </authorList>
    </citation>
    <scope>NUCLEOTIDE SEQUENCE</scope>
    <source>
        <strain evidence="2">CIRM-BRFM 674</strain>
    </source>
</reference>
<dbReference type="Proteomes" id="UP000807469">
    <property type="component" value="Unassembled WGS sequence"/>
</dbReference>
<sequence>MYQKWHEIPTAGQTGPHRTSDELLGGASAGEGPLGSGPTPRAPVDADARGPHRSGGGTRGDERGSRGATGEQGGTTDEVDWSSGRPRSRTGKEARNPAGMDGLYGDKVQQACLTADAIRKKPASGNK</sequence>
<evidence type="ECO:0000313" key="2">
    <source>
        <dbReference type="EMBL" id="KAF9481952.1"/>
    </source>
</evidence>
<comment type="caution">
    <text evidence="2">The sequence shown here is derived from an EMBL/GenBank/DDBJ whole genome shotgun (WGS) entry which is preliminary data.</text>
</comment>
<accession>A0A9P5Z6K9</accession>
<organism evidence="2 3">
    <name type="scientific">Pholiota conissans</name>
    <dbReference type="NCBI Taxonomy" id="109636"/>
    <lineage>
        <taxon>Eukaryota</taxon>
        <taxon>Fungi</taxon>
        <taxon>Dikarya</taxon>
        <taxon>Basidiomycota</taxon>
        <taxon>Agaricomycotina</taxon>
        <taxon>Agaricomycetes</taxon>
        <taxon>Agaricomycetidae</taxon>
        <taxon>Agaricales</taxon>
        <taxon>Agaricineae</taxon>
        <taxon>Strophariaceae</taxon>
        <taxon>Pholiota</taxon>
    </lineage>
</organism>
<gene>
    <name evidence="2" type="ORF">BDN70DRAFT_971817</name>
</gene>
<evidence type="ECO:0000313" key="3">
    <source>
        <dbReference type="Proteomes" id="UP000807469"/>
    </source>
</evidence>
<feature type="region of interest" description="Disordered" evidence="1">
    <location>
        <begin position="1"/>
        <end position="104"/>
    </location>
</feature>
<evidence type="ECO:0000256" key="1">
    <source>
        <dbReference type="SAM" id="MobiDB-lite"/>
    </source>
</evidence>
<name>A0A9P5Z6K9_9AGAR</name>
<dbReference type="AlphaFoldDB" id="A0A9P5Z6K9"/>
<protein>
    <submittedName>
        <fullName evidence="2">Uncharacterized protein</fullName>
    </submittedName>
</protein>
<keyword evidence="3" id="KW-1185">Reference proteome</keyword>
<dbReference type="EMBL" id="MU155172">
    <property type="protein sequence ID" value="KAF9481952.1"/>
    <property type="molecule type" value="Genomic_DNA"/>
</dbReference>
<proteinExistence type="predicted"/>